<evidence type="ECO:0000313" key="4">
    <source>
        <dbReference type="EMBL" id="UJO23833.1"/>
    </source>
</evidence>
<evidence type="ECO:0000256" key="2">
    <source>
        <dbReference type="ARBA" id="ARBA00023239"/>
    </source>
</evidence>
<gene>
    <name evidence="4" type="ORF">CLAFUR5_12748</name>
</gene>
<dbReference type="GO" id="GO:0016832">
    <property type="term" value="F:aldehyde-lyase activity"/>
    <property type="evidence" value="ECO:0007669"/>
    <property type="project" value="TreeGrafter"/>
</dbReference>
<sequence>MNKYRAAKLFQPSNLRRAMAATMRPHPASSHLFGCVVSFPHTSVVRTVAPLGYDMILIDAQHTAIDPENLVRLVQTANFCSEGSSLAVVRVPSVRSDLVTYALDAGAAGIVFPHIDDAKQAREAVRRCRYPPAGERSLSPFSLTPRVTDSTICGSCFTDVANAHVAVVCQLESARAIANVDSIAAVPGVSALMLGPGDLRKDLSLPLNGRNEPLFLDAVGEMIAASRRYLNPLMVTTFKASVREDRWLSAFSIHLAAADALSVTAGFQDSLRNIKADIVAARSVADDGDVLGVAQGGKS</sequence>
<dbReference type="GeneID" id="71992626"/>
<dbReference type="GO" id="GO:0046872">
    <property type="term" value="F:metal ion binding"/>
    <property type="evidence" value="ECO:0007669"/>
    <property type="project" value="UniProtKB-KW"/>
</dbReference>
<dbReference type="Gene3D" id="3.20.20.60">
    <property type="entry name" value="Phosphoenolpyruvate-binding domains"/>
    <property type="match status" value="1"/>
</dbReference>
<feature type="domain" description="HpcH/HpaI aldolase/citrate lyase" evidence="3">
    <location>
        <begin position="41"/>
        <end position="227"/>
    </location>
</feature>
<evidence type="ECO:0000256" key="1">
    <source>
        <dbReference type="ARBA" id="ARBA00022723"/>
    </source>
</evidence>
<reference evidence="4" key="2">
    <citation type="journal article" date="2022" name="Microb. Genom.">
        <title>A chromosome-scale genome assembly of the tomato pathogen Cladosporium fulvum reveals a compartmentalized genome architecture and the presence of a dispensable chromosome.</title>
        <authorList>
            <person name="Zaccaron A.Z."/>
            <person name="Chen L.H."/>
            <person name="Samaras A."/>
            <person name="Stergiopoulos I."/>
        </authorList>
    </citation>
    <scope>NUCLEOTIDE SEQUENCE</scope>
    <source>
        <strain evidence="4">Race5_Kim</strain>
    </source>
</reference>
<reference evidence="4" key="1">
    <citation type="submission" date="2021-12" db="EMBL/GenBank/DDBJ databases">
        <authorList>
            <person name="Zaccaron A."/>
            <person name="Stergiopoulos I."/>
        </authorList>
    </citation>
    <scope>NUCLEOTIDE SEQUENCE</scope>
    <source>
        <strain evidence="4">Race5_Kim</strain>
    </source>
</reference>
<name>A0A9Q8PJY0_PASFU</name>
<keyword evidence="1" id="KW-0479">Metal-binding</keyword>
<keyword evidence="5" id="KW-1185">Reference proteome</keyword>
<dbReference type="InterPro" id="IPR015813">
    <property type="entry name" value="Pyrv/PenolPyrv_kinase-like_dom"/>
</dbReference>
<keyword evidence="2" id="KW-0456">Lyase</keyword>
<dbReference type="SUPFAM" id="SSF51621">
    <property type="entry name" value="Phosphoenolpyruvate/pyruvate domain"/>
    <property type="match status" value="1"/>
</dbReference>
<dbReference type="Pfam" id="PF03328">
    <property type="entry name" value="HpcH_HpaI"/>
    <property type="match status" value="1"/>
</dbReference>
<dbReference type="KEGG" id="ffu:CLAFUR5_12748"/>
<dbReference type="AlphaFoldDB" id="A0A9Q8PJY0"/>
<proteinExistence type="predicted"/>
<dbReference type="RefSeq" id="XP_047768199.1">
    <property type="nucleotide sequence ID" value="XM_047911896.1"/>
</dbReference>
<dbReference type="Proteomes" id="UP000756132">
    <property type="component" value="Chromosome 11"/>
</dbReference>
<evidence type="ECO:0000259" key="3">
    <source>
        <dbReference type="Pfam" id="PF03328"/>
    </source>
</evidence>
<dbReference type="OrthoDB" id="2326446at2759"/>
<dbReference type="GO" id="GO:0005737">
    <property type="term" value="C:cytoplasm"/>
    <property type="evidence" value="ECO:0007669"/>
    <property type="project" value="TreeGrafter"/>
</dbReference>
<dbReference type="EMBL" id="CP090173">
    <property type="protein sequence ID" value="UJO23833.1"/>
    <property type="molecule type" value="Genomic_DNA"/>
</dbReference>
<dbReference type="InterPro" id="IPR040442">
    <property type="entry name" value="Pyrv_kinase-like_dom_sf"/>
</dbReference>
<dbReference type="PANTHER" id="PTHR30502:SF8">
    <property type="entry name" value="SYNTHASE, PUTATIVE-RELATED"/>
    <property type="match status" value="1"/>
</dbReference>
<protein>
    <submittedName>
        <fullName evidence="4">4-hydroxy-2-oxovalerate aldolase</fullName>
    </submittedName>
</protein>
<dbReference type="InterPro" id="IPR005000">
    <property type="entry name" value="Aldolase/citrate-lyase_domain"/>
</dbReference>
<evidence type="ECO:0000313" key="5">
    <source>
        <dbReference type="Proteomes" id="UP000756132"/>
    </source>
</evidence>
<organism evidence="4 5">
    <name type="scientific">Passalora fulva</name>
    <name type="common">Tomato leaf mold</name>
    <name type="synonym">Cladosporium fulvum</name>
    <dbReference type="NCBI Taxonomy" id="5499"/>
    <lineage>
        <taxon>Eukaryota</taxon>
        <taxon>Fungi</taxon>
        <taxon>Dikarya</taxon>
        <taxon>Ascomycota</taxon>
        <taxon>Pezizomycotina</taxon>
        <taxon>Dothideomycetes</taxon>
        <taxon>Dothideomycetidae</taxon>
        <taxon>Mycosphaerellales</taxon>
        <taxon>Mycosphaerellaceae</taxon>
        <taxon>Fulvia</taxon>
    </lineage>
</organism>
<accession>A0A9Q8PJY0</accession>
<dbReference type="PANTHER" id="PTHR30502">
    <property type="entry name" value="2-KETO-3-DEOXY-L-RHAMNONATE ALDOLASE"/>
    <property type="match status" value="1"/>
</dbReference>
<dbReference type="InterPro" id="IPR050251">
    <property type="entry name" value="HpcH-HpaI_aldolase"/>
</dbReference>